<gene>
    <name evidence="1" type="ORF">SAMN05421749_102350</name>
</gene>
<organism evidence="1 2">
    <name type="scientific">Acinetobacter marinus</name>
    <dbReference type="NCBI Taxonomy" id="281375"/>
    <lineage>
        <taxon>Bacteria</taxon>
        <taxon>Pseudomonadati</taxon>
        <taxon>Pseudomonadota</taxon>
        <taxon>Gammaproteobacteria</taxon>
        <taxon>Moraxellales</taxon>
        <taxon>Moraxellaceae</taxon>
        <taxon>Acinetobacter</taxon>
    </lineage>
</organism>
<proteinExistence type="predicted"/>
<dbReference type="Proteomes" id="UP000242317">
    <property type="component" value="Unassembled WGS sequence"/>
</dbReference>
<reference evidence="2" key="1">
    <citation type="submission" date="2016-09" db="EMBL/GenBank/DDBJ databases">
        <authorList>
            <person name="Varghese N."/>
            <person name="Submissions S."/>
        </authorList>
    </citation>
    <scope>NUCLEOTIDE SEQUENCE [LARGE SCALE GENOMIC DNA]</scope>
    <source>
        <strain evidence="2">ANC 3699</strain>
    </source>
</reference>
<evidence type="ECO:0000313" key="2">
    <source>
        <dbReference type="Proteomes" id="UP000242317"/>
    </source>
</evidence>
<dbReference type="EMBL" id="FMYK01000002">
    <property type="protein sequence ID" value="SDB94732.1"/>
    <property type="molecule type" value="Genomic_DNA"/>
</dbReference>
<sequence length="39" mass="4335">MDNDTPALSIFLFLLSLCRPLSSIAKDTIEENNHGTQTQ</sequence>
<protein>
    <submittedName>
        <fullName evidence="1">Uncharacterized protein</fullName>
    </submittedName>
</protein>
<accession>A0A1G6HKE6</accession>
<name>A0A1G6HKE6_9GAMM</name>
<keyword evidence="2" id="KW-1185">Reference proteome</keyword>
<dbReference type="AlphaFoldDB" id="A0A1G6HKE6"/>
<evidence type="ECO:0000313" key="1">
    <source>
        <dbReference type="EMBL" id="SDB94732.1"/>
    </source>
</evidence>